<evidence type="ECO:0000256" key="1">
    <source>
        <dbReference type="ARBA" id="ARBA00013169"/>
    </source>
</evidence>
<keyword evidence="6" id="KW-0030">Aminoacyl-tRNA synthetase</keyword>
<name>X1AKD8_9ZZZZ</name>
<gene>
    <name evidence="9" type="ORF">S01H4_28173</name>
</gene>
<dbReference type="SUPFAM" id="SSF52374">
    <property type="entry name" value="Nucleotidylyl transferase"/>
    <property type="match status" value="1"/>
</dbReference>
<dbReference type="EMBL" id="BART01013937">
    <property type="protein sequence ID" value="GAG82924.1"/>
    <property type="molecule type" value="Genomic_DNA"/>
</dbReference>
<accession>X1AKD8</accession>
<dbReference type="AlphaFoldDB" id="X1AKD8"/>
<dbReference type="GO" id="GO:0005829">
    <property type="term" value="C:cytosol"/>
    <property type="evidence" value="ECO:0007669"/>
    <property type="project" value="TreeGrafter"/>
</dbReference>
<evidence type="ECO:0000256" key="2">
    <source>
        <dbReference type="ARBA" id="ARBA00022598"/>
    </source>
</evidence>
<dbReference type="InterPro" id="IPR002303">
    <property type="entry name" value="Valyl-tRNA_ligase"/>
</dbReference>
<sequence length="201" mass="23779">TDITWYKKFDLPYKQSIGLDGKFTKQGDFLAGLNVFDARKTILEKLQDRNLLITQQPIMHAVNIHERCKKEIEFILLPQWFVKILAYKEVLLAQAERINWHPKFMKERYKNWVENINWDWCISRQRLYGIPFPVWHCQDCGQLLFADINDLPVDPQETSYQGKCTKCEGTDIIPDTDVMDTWNTSSLTPYICYQLLNGNKR</sequence>
<protein>
    <recommendedName>
        <fullName evidence="1">valine--tRNA ligase</fullName>
        <ecNumber evidence="1">6.1.1.9</ecNumber>
    </recommendedName>
    <alternativeName>
        <fullName evidence="7">Valyl-tRNA synthetase</fullName>
    </alternativeName>
</protein>
<feature type="non-terminal residue" evidence="9">
    <location>
        <position position="201"/>
    </location>
</feature>
<dbReference type="EC" id="6.1.1.9" evidence="1"/>
<keyword evidence="2" id="KW-0436">Ligase</keyword>
<proteinExistence type="predicted"/>
<evidence type="ECO:0000256" key="3">
    <source>
        <dbReference type="ARBA" id="ARBA00022741"/>
    </source>
</evidence>
<evidence type="ECO:0000256" key="4">
    <source>
        <dbReference type="ARBA" id="ARBA00022840"/>
    </source>
</evidence>
<reference evidence="9" key="1">
    <citation type="journal article" date="2014" name="Front. Microbiol.">
        <title>High frequency of phylogenetically diverse reductive dehalogenase-homologous genes in deep subseafloor sedimentary metagenomes.</title>
        <authorList>
            <person name="Kawai M."/>
            <person name="Futagami T."/>
            <person name="Toyoda A."/>
            <person name="Takaki Y."/>
            <person name="Nishi S."/>
            <person name="Hori S."/>
            <person name="Arai W."/>
            <person name="Tsubouchi T."/>
            <person name="Morono Y."/>
            <person name="Uchiyama I."/>
            <person name="Ito T."/>
            <person name="Fujiyama A."/>
            <person name="Inagaki F."/>
            <person name="Takami H."/>
        </authorList>
    </citation>
    <scope>NUCLEOTIDE SEQUENCE</scope>
    <source>
        <strain evidence="9">Expedition CK06-06</strain>
    </source>
</reference>
<dbReference type="GO" id="GO:0005524">
    <property type="term" value="F:ATP binding"/>
    <property type="evidence" value="ECO:0007669"/>
    <property type="project" value="UniProtKB-KW"/>
</dbReference>
<dbReference type="InterPro" id="IPR002300">
    <property type="entry name" value="aa-tRNA-synth_Ia"/>
</dbReference>
<dbReference type="PANTHER" id="PTHR11946">
    <property type="entry name" value="VALYL-TRNA SYNTHETASES"/>
    <property type="match status" value="1"/>
</dbReference>
<evidence type="ECO:0000256" key="5">
    <source>
        <dbReference type="ARBA" id="ARBA00022917"/>
    </source>
</evidence>
<feature type="non-terminal residue" evidence="9">
    <location>
        <position position="1"/>
    </location>
</feature>
<dbReference type="SUPFAM" id="SSF50677">
    <property type="entry name" value="ValRS/IleRS/LeuRS editing domain"/>
    <property type="match status" value="1"/>
</dbReference>
<organism evidence="9">
    <name type="scientific">marine sediment metagenome</name>
    <dbReference type="NCBI Taxonomy" id="412755"/>
    <lineage>
        <taxon>unclassified sequences</taxon>
        <taxon>metagenomes</taxon>
        <taxon>ecological metagenomes</taxon>
    </lineage>
</organism>
<keyword evidence="5" id="KW-0648">Protein biosynthesis</keyword>
<feature type="domain" description="Aminoacyl-tRNA synthetase class Ia" evidence="8">
    <location>
        <begin position="71"/>
        <end position="190"/>
    </location>
</feature>
<evidence type="ECO:0000256" key="7">
    <source>
        <dbReference type="ARBA" id="ARBA00029936"/>
    </source>
</evidence>
<dbReference type="GO" id="GO:0002161">
    <property type="term" value="F:aminoacyl-tRNA deacylase activity"/>
    <property type="evidence" value="ECO:0007669"/>
    <property type="project" value="InterPro"/>
</dbReference>
<keyword evidence="4" id="KW-0067">ATP-binding</keyword>
<dbReference type="GO" id="GO:0006438">
    <property type="term" value="P:valyl-tRNA aminoacylation"/>
    <property type="evidence" value="ECO:0007669"/>
    <property type="project" value="InterPro"/>
</dbReference>
<dbReference type="InterPro" id="IPR014729">
    <property type="entry name" value="Rossmann-like_a/b/a_fold"/>
</dbReference>
<dbReference type="GO" id="GO:0004832">
    <property type="term" value="F:valine-tRNA ligase activity"/>
    <property type="evidence" value="ECO:0007669"/>
    <property type="project" value="UniProtKB-EC"/>
</dbReference>
<comment type="caution">
    <text evidence="9">The sequence shown here is derived from an EMBL/GenBank/DDBJ whole genome shotgun (WGS) entry which is preliminary data.</text>
</comment>
<keyword evidence="3" id="KW-0547">Nucleotide-binding</keyword>
<evidence type="ECO:0000259" key="8">
    <source>
        <dbReference type="Pfam" id="PF00133"/>
    </source>
</evidence>
<dbReference type="PANTHER" id="PTHR11946:SF93">
    <property type="entry name" value="VALINE--TRNA LIGASE, CHLOROPLASTIC_MITOCHONDRIAL 2"/>
    <property type="match status" value="1"/>
</dbReference>
<dbReference type="Pfam" id="PF00133">
    <property type="entry name" value="tRNA-synt_1"/>
    <property type="match status" value="1"/>
</dbReference>
<evidence type="ECO:0000313" key="9">
    <source>
        <dbReference type="EMBL" id="GAG82924.1"/>
    </source>
</evidence>
<evidence type="ECO:0000256" key="6">
    <source>
        <dbReference type="ARBA" id="ARBA00023146"/>
    </source>
</evidence>
<dbReference type="InterPro" id="IPR009008">
    <property type="entry name" value="Val/Leu/Ile-tRNA-synth_edit"/>
</dbReference>
<dbReference type="Gene3D" id="3.40.50.620">
    <property type="entry name" value="HUPs"/>
    <property type="match status" value="1"/>
</dbReference>